<dbReference type="Proteomes" id="UP001222932">
    <property type="component" value="Unassembled WGS sequence"/>
</dbReference>
<organism evidence="2 3">
    <name type="scientific">Cutaneotrichosporon spelunceum</name>
    <dbReference type="NCBI Taxonomy" id="1672016"/>
    <lineage>
        <taxon>Eukaryota</taxon>
        <taxon>Fungi</taxon>
        <taxon>Dikarya</taxon>
        <taxon>Basidiomycota</taxon>
        <taxon>Agaricomycotina</taxon>
        <taxon>Tremellomycetes</taxon>
        <taxon>Trichosporonales</taxon>
        <taxon>Trichosporonaceae</taxon>
        <taxon>Cutaneotrichosporon</taxon>
    </lineage>
</organism>
<keyword evidence="3" id="KW-1185">Reference proteome</keyword>
<evidence type="ECO:0000313" key="3">
    <source>
        <dbReference type="Proteomes" id="UP001222932"/>
    </source>
</evidence>
<accession>A0AAD3YFA7</accession>
<dbReference type="EMBL" id="BTCM01000008">
    <property type="protein sequence ID" value="GMK59782.1"/>
    <property type="molecule type" value="Genomic_DNA"/>
</dbReference>
<sequence>MPLAVLHALLDTLSLRVQHPTSLFAVPPTLLLLILEHLGPRLPLPSALRCPSDRGAEIELTKILLGSLAPEVGLDLGAIDPARAVDGSEPDIAALVLALALLAHRRGVLGPVRRGAHTAPLRDEWDVDEWDVSWESLADVEALEAAREAAHEAGEVQAGPQTELMPVGGAGYATPPPRERGIPPRGAGDAGDTPPLGQERERRDGRDVSAASPVLAPGVVSVRAQARTVLQDIVDELGLAPT</sequence>
<reference evidence="2" key="2">
    <citation type="submission" date="2023-06" db="EMBL/GenBank/DDBJ databases">
        <authorList>
            <person name="Kobayashi Y."/>
            <person name="Kayamori A."/>
            <person name="Aoki K."/>
            <person name="Shiwa Y."/>
            <person name="Fujita N."/>
            <person name="Sugita T."/>
            <person name="Iwasaki W."/>
            <person name="Tanaka N."/>
            <person name="Takashima M."/>
        </authorList>
    </citation>
    <scope>NUCLEOTIDE SEQUENCE</scope>
    <source>
        <strain evidence="2">HIS016</strain>
    </source>
</reference>
<evidence type="ECO:0000256" key="1">
    <source>
        <dbReference type="SAM" id="MobiDB-lite"/>
    </source>
</evidence>
<proteinExistence type="predicted"/>
<protein>
    <submittedName>
        <fullName evidence="2">Uncharacterized protein</fullName>
    </submittedName>
</protein>
<name>A0AAD3YFA7_9TREE</name>
<feature type="region of interest" description="Disordered" evidence="1">
    <location>
        <begin position="148"/>
        <end position="217"/>
    </location>
</feature>
<feature type="compositionally biased region" description="Basic and acidic residues" evidence="1">
    <location>
        <begin position="198"/>
        <end position="207"/>
    </location>
</feature>
<gene>
    <name evidence="2" type="ORF">CspeluHIS016_0803880</name>
</gene>
<comment type="caution">
    <text evidence="2">The sequence shown here is derived from an EMBL/GenBank/DDBJ whole genome shotgun (WGS) entry which is preliminary data.</text>
</comment>
<evidence type="ECO:0000313" key="2">
    <source>
        <dbReference type="EMBL" id="GMK59782.1"/>
    </source>
</evidence>
<reference evidence="2" key="1">
    <citation type="journal article" date="2023" name="BMC Genomics">
        <title>Chromosome-level genome assemblies of Cutaneotrichosporon spp. (Trichosporonales, Basidiomycota) reveal imbalanced evolution between nucleotide sequences and chromosome synteny.</title>
        <authorList>
            <person name="Kobayashi Y."/>
            <person name="Kayamori A."/>
            <person name="Aoki K."/>
            <person name="Shiwa Y."/>
            <person name="Matsutani M."/>
            <person name="Fujita N."/>
            <person name="Sugita T."/>
            <person name="Iwasaki W."/>
            <person name="Tanaka N."/>
            <person name="Takashima M."/>
        </authorList>
    </citation>
    <scope>NUCLEOTIDE SEQUENCE</scope>
    <source>
        <strain evidence="2">HIS016</strain>
    </source>
</reference>
<dbReference type="AlphaFoldDB" id="A0AAD3YFA7"/>